<name>A0A9W9V6V8_9EURO</name>
<evidence type="ECO:0000313" key="3">
    <source>
        <dbReference type="Proteomes" id="UP001147782"/>
    </source>
</evidence>
<accession>A0A9W9V6V8</accession>
<dbReference type="InterPro" id="IPR036412">
    <property type="entry name" value="HAD-like_sf"/>
</dbReference>
<proteinExistence type="predicted"/>
<dbReference type="Gene3D" id="3.40.50.300">
    <property type="entry name" value="P-loop containing nucleotide triphosphate hydrolases"/>
    <property type="match status" value="1"/>
</dbReference>
<evidence type="ECO:0000313" key="2">
    <source>
        <dbReference type="EMBL" id="KAJ5370947.1"/>
    </source>
</evidence>
<dbReference type="AlphaFoldDB" id="A0A9W9V6V8"/>
<reference evidence="2" key="2">
    <citation type="journal article" date="2023" name="IMA Fungus">
        <title>Comparative genomic study of the Penicillium genus elucidates a diverse pangenome and 15 lateral gene transfer events.</title>
        <authorList>
            <person name="Petersen C."/>
            <person name="Sorensen T."/>
            <person name="Nielsen M.R."/>
            <person name="Sondergaard T.E."/>
            <person name="Sorensen J.L."/>
            <person name="Fitzpatrick D.A."/>
            <person name="Frisvad J.C."/>
            <person name="Nielsen K.L."/>
        </authorList>
    </citation>
    <scope>NUCLEOTIDE SEQUENCE</scope>
    <source>
        <strain evidence="2">IBT 29864</strain>
    </source>
</reference>
<keyword evidence="3" id="KW-1185">Reference proteome</keyword>
<protein>
    <submittedName>
        <fullName evidence="2">Uncharacterized protein</fullName>
    </submittedName>
</protein>
<feature type="region of interest" description="Disordered" evidence="1">
    <location>
        <begin position="1"/>
        <end position="33"/>
    </location>
</feature>
<comment type="caution">
    <text evidence="2">The sequence shown here is derived from an EMBL/GenBank/DDBJ whole genome shotgun (WGS) entry which is preliminary data.</text>
</comment>
<dbReference type="InterPro" id="IPR027417">
    <property type="entry name" value="P-loop_NTPase"/>
</dbReference>
<dbReference type="GeneID" id="81439147"/>
<reference evidence="2" key="1">
    <citation type="submission" date="2022-11" db="EMBL/GenBank/DDBJ databases">
        <authorList>
            <person name="Petersen C."/>
        </authorList>
    </citation>
    <scope>NUCLEOTIDE SEQUENCE</scope>
    <source>
        <strain evidence="2">IBT 29864</strain>
    </source>
</reference>
<feature type="compositionally biased region" description="Pro residues" evidence="1">
    <location>
        <begin position="23"/>
        <end position="33"/>
    </location>
</feature>
<dbReference type="RefSeq" id="XP_056555381.1">
    <property type="nucleotide sequence ID" value="XM_056699968.1"/>
</dbReference>
<dbReference type="Proteomes" id="UP001147782">
    <property type="component" value="Unassembled WGS sequence"/>
</dbReference>
<sequence length="684" mass="76889">MPLKLCGPPSTQPDRDKAMPTRAPRPLPNPPPQRPKIIGLFSLSGAGTTFLVNQLKKEIGEDEFAFYDANQALEGVCPGGLLAYNPLDFDQGQQYRDVTINAFQEECAKKDVMGVVVRYLTLWDEDNQCVSLAPSADVKAHTHILYLELPFAQYSHNSEHSLEKSSQDEVEQAKLKDWDCWQKRDISYLRRFCHRYDITFTVLTPHLGTVPKVSSLIKDLQVFSQAHNRRAAKEQLMRIMETPRAEFVETVLLFDADGTLSPQDSEYLLWCQVPCQLMPVGLENIPSKATLSHISSSYKDYLQTVLLHEEVFDDQTFADVCQEVAAAIKMYPDMLALLRQAIETPHTLPIIVTGGPRLVWEIVLKRVGLFETVHVIGSGRHKDHAMMTPEVKGLLVALLQGKWNADVWAFGSNLVDAVMFLKADKSVFVTDSETWLIDDTGPVWKEHLQETCPQLQDVLLSTNSTMAPQYQPQKMHLLGKSLVNKIFSRRLRIFYITRDKPSTILMSFEPECSPTYPIWRSAHHEIGALLANRFLKDNLVDENPLSDDNYMFPRNLTILAATPGSMPMALGIHNEYFGANFLTPDTLTDLGNDGSDILTATRVLVLVKSVIINESFLMDLLKKYSVAIESLVKVVIVAGVIRSSLMTNTKLARLFGQRPNVNFVTLHFTDDSGSPDDAPELENV</sequence>
<dbReference type="Gene3D" id="3.40.50.1000">
    <property type="entry name" value="HAD superfamily/HAD-like"/>
    <property type="match status" value="1"/>
</dbReference>
<dbReference type="Pfam" id="PF12710">
    <property type="entry name" value="HAD"/>
    <property type="match status" value="1"/>
</dbReference>
<organism evidence="2 3">
    <name type="scientific">Penicillium cataractarum</name>
    <dbReference type="NCBI Taxonomy" id="2100454"/>
    <lineage>
        <taxon>Eukaryota</taxon>
        <taxon>Fungi</taxon>
        <taxon>Dikarya</taxon>
        <taxon>Ascomycota</taxon>
        <taxon>Pezizomycotina</taxon>
        <taxon>Eurotiomycetes</taxon>
        <taxon>Eurotiomycetidae</taxon>
        <taxon>Eurotiales</taxon>
        <taxon>Aspergillaceae</taxon>
        <taxon>Penicillium</taxon>
    </lineage>
</organism>
<dbReference type="EMBL" id="JAPZBS010000005">
    <property type="protein sequence ID" value="KAJ5370947.1"/>
    <property type="molecule type" value="Genomic_DNA"/>
</dbReference>
<dbReference type="InterPro" id="IPR023214">
    <property type="entry name" value="HAD_sf"/>
</dbReference>
<dbReference type="SUPFAM" id="SSF56784">
    <property type="entry name" value="HAD-like"/>
    <property type="match status" value="1"/>
</dbReference>
<dbReference type="OrthoDB" id="5416609at2759"/>
<evidence type="ECO:0000256" key="1">
    <source>
        <dbReference type="SAM" id="MobiDB-lite"/>
    </source>
</evidence>
<gene>
    <name evidence="2" type="ORF">N7496_007039</name>
</gene>